<dbReference type="PANTHER" id="PTHR31672">
    <property type="entry name" value="BNACNNG10540D PROTEIN"/>
    <property type="match status" value="1"/>
</dbReference>
<dbReference type="Pfam" id="PF07734">
    <property type="entry name" value="FBA_1"/>
    <property type="match status" value="1"/>
</dbReference>
<evidence type="ECO:0000313" key="4">
    <source>
        <dbReference type="Proteomes" id="UP001153555"/>
    </source>
</evidence>
<sequence length="638" mass="72724">MHKNRKTKSSSNILWNPTSQEIKIIPRFPYYELCFKDLVVGLGFDPAKPQAYKMVKIRIDECDFKAPPEFRAELYSLETDCWRKIEYPYQQGIPTERASVRVGSTNYWGLISRPCSIISFHFASEKFSPSLIPLPGKIKFKKSDYLLVEFDGSLAILLPTNVVSDIDQVPCSSFKICVWNDESWSRKSKFEIPIAVDHVIGLFENDKLFVQDMKGNVLLYECAMCRLAGLGICADSKAVWILPYVESSVPLTNFDPHTNFVAKAESILNSLSSTSAESHVDSPANEPQMIELKNNTNTNNDKKMQFLFMYVFKEISYFSVVFAETSWKVDELRSNNFIMFTPKITKPVKALLGGTYNIAASIDELMLVCSWDYYARGARKNYILWNPTSQEAIKTIPFSPYHKCSDIIGGLSGLGFDPAKPRGYKILDILIDYCDFEDFPKLSAKLYSLETGSWSKIKYPYQHESMPDERASVRIGSSYYFGLSSRPNSIISFDFATEKFSRRVLPLPDKIRFRATDYLLVEIDGSLAILLQTDELDNPQVPYSAFLKNAAQVPYSTFEIWVWNDESWSLKSKLKIPFVVYRVVGLLENDKLFVQDMKRKVLLYDCGTCRLVDLGICADYGVVCKPYVQSSVPLHASE</sequence>
<dbReference type="InterPro" id="IPR050796">
    <property type="entry name" value="SCF_F-box_component"/>
</dbReference>
<dbReference type="OrthoDB" id="809368at2759"/>
<feature type="domain" description="F-box associated beta-propeller type 3" evidence="2">
    <location>
        <begin position="8"/>
        <end position="194"/>
    </location>
</feature>
<keyword evidence="4" id="KW-1185">Reference proteome</keyword>
<dbReference type="InterPro" id="IPR006527">
    <property type="entry name" value="F-box-assoc_dom_typ1"/>
</dbReference>
<evidence type="ECO:0000259" key="2">
    <source>
        <dbReference type="Pfam" id="PF08268"/>
    </source>
</evidence>
<proteinExistence type="predicted"/>
<dbReference type="NCBIfam" id="TIGR01640">
    <property type="entry name" value="F_box_assoc_1"/>
    <property type="match status" value="2"/>
</dbReference>
<dbReference type="AlphaFoldDB" id="A0A9N7N1F2"/>
<gene>
    <name evidence="3" type="ORF">SHERM_17445</name>
</gene>
<accession>A0A9N7N1F2</accession>
<evidence type="ECO:0000313" key="3">
    <source>
        <dbReference type="EMBL" id="CAA0818071.1"/>
    </source>
</evidence>
<dbReference type="Proteomes" id="UP001153555">
    <property type="component" value="Unassembled WGS sequence"/>
</dbReference>
<comment type="caution">
    <text evidence="3">The sequence shown here is derived from an EMBL/GenBank/DDBJ whole genome shotgun (WGS) entry which is preliminary data.</text>
</comment>
<protein>
    <submittedName>
        <fullName evidence="3">F-box protein</fullName>
    </submittedName>
</protein>
<name>A0A9N7N1F2_STRHE</name>
<reference evidence="3" key="1">
    <citation type="submission" date="2019-12" db="EMBL/GenBank/DDBJ databases">
        <authorList>
            <person name="Scholes J."/>
        </authorList>
    </citation>
    <scope>NUCLEOTIDE SEQUENCE</scope>
</reference>
<dbReference type="InterPro" id="IPR017451">
    <property type="entry name" value="F-box-assoc_interact_dom"/>
</dbReference>
<feature type="domain" description="F-box associated beta-propeller type 1" evidence="1">
    <location>
        <begin position="362"/>
        <end position="615"/>
    </location>
</feature>
<dbReference type="InterPro" id="IPR013187">
    <property type="entry name" value="F-box-assoc_dom_typ3"/>
</dbReference>
<evidence type="ECO:0000259" key="1">
    <source>
        <dbReference type="Pfam" id="PF07734"/>
    </source>
</evidence>
<dbReference type="PANTHER" id="PTHR31672:SF13">
    <property type="entry name" value="F-BOX PROTEIN CPR30-LIKE"/>
    <property type="match status" value="1"/>
</dbReference>
<dbReference type="Pfam" id="PF08268">
    <property type="entry name" value="FBA_3"/>
    <property type="match status" value="1"/>
</dbReference>
<dbReference type="EMBL" id="CACSLK010016728">
    <property type="protein sequence ID" value="CAA0818071.1"/>
    <property type="molecule type" value="Genomic_DNA"/>
</dbReference>
<organism evidence="3 4">
    <name type="scientific">Striga hermonthica</name>
    <name type="common">Purple witchweed</name>
    <name type="synonym">Buchnera hermonthica</name>
    <dbReference type="NCBI Taxonomy" id="68872"/>
    <lineage>
        <taxon>Eukaryota</taxon>
        <taxon>Viridiplantae</taxon>
        <taxon>Streptophyta</taxon>
        <taxon>Embryophyta</taxon>
        <taxon>Tracheophyta</taxon>
        <taxon>Spermatophyta</taxon>
        <taxon>Magnoliopsida</taxon>
        <taxon>eudicotyledons</taxon>
        <taxon>Gunneridae</taxon>
        <taxon>Pentapetalae</taxon>
        <taxon>asterids</taxon>
        <taxon>lamiids</taxon>
        <taxon>Lamiales</taxon>
        <taxon>Orobanchaceae</taxon>
        <taxon>Buchnereae</taxon>
        <taxon>Striga</taxon>
    </lineage>
</organism>